<evidence type="ECO:0000256" key="4">
    <source>
        <dbReference type="ARBA" id="ARBA00022679"/>
    </source>
</evidence>
<dbReference type="OrthoDB" id="9805629at2"/>
<organism evidence="7 8">
    <name type="scientific">Nocardia puris</name>
    <dbReference type="NCBI Taxonomy" id="208602"/>
    <lineage>
        <taxon>Bacteria</taxon>
        <taxon>Bacillati</taxon>
        <taxon>Actinomycetota</taxon>
        <taxon>Actinomycetes</taxon>
        <taxon>Mycobacteriales</taxon>
        <taxon>Nocardiaceae</taxon>
        <taxon>Nocardia</taxon>
    </lineage>
</organism>
<dbReference type="AlphaFoldDB" id="A0A366DCG5"/>
<dbReference type="GO" id="GO:1904047">
    <property type="term" value="F:S-adenosyl-L-methionine binding"/>
    <property type="evidence" value="ECO:0007669"/>
    <property type="project" value="TreeGrafter"/>
</dbReference>
<dbReference type="GO" id="GO:0009007">
    <property type="term" value="F:site-specific DNA-methyltransferase (adenine-specific) activity"/>
    <property type="evidence" value="ECO:0007669"/>
    <property type="project" value="UniProtKB-EC"/>
</dbReference>
<keyword evidence="8" id="KW-1185">Reference proteome</keyword>
<dbReference type="GO" id="GO:0043565">
    <property type="term" value="F:sequence-specific DNA binding"/>
    <property type="evidence" value="ECO:0007669"/>
    <property type="project" value="TreeGrafter"/>
</dbReference>
<sequence>MPSLILPPANLVARELAQGANLFGSSEAINAEARPLVAELEPVAHDLARGRYQSPLRYPGAKSSLAPVIGRVITSAKRSREVPEINLLVEPFAGGASASLRMIGDGTVERILLADADPLVTAFWQTAADDTERLVDRMHDEWKRYVRAGGQKAVERWDYWRTWTPRSRMARRSRRLATATQCLFLNRTTFSGILHGKAGPIGGRAQTSAYPISCRWNPDALAERIRYIGHLYNTGRLVDVWCKDWRQTLDDVPEYYPQLLPSRVVAYLDPPYVEKASHLYRASFDPLGGYGGDGLGSARPSDYTLHLSLADYLRTKAQFRWLLSYDDHPLLTESEWLYARDQMTPSRADREVLGVRCWRISKRLVSTRYSAAGRVGKRSAEELLITTLPPATVPIDDELRVLQGPPK</sequence>
<dbReference type="EMBL" id="QNRE01000010">
    <property type="protein sequence ID" value="RBO87750.1"/>
    <property type="molecule type" value="Genomic_DNA"/>
</dbReference>
<proteinExistence type="inferred from homology"/>
<dbReference type="GO" id="GO:0032259">
    <property type="term" value="P:methylation"/>
    <property type="evidence" value="ECO:0007669"/>
    <property type="project" value="UniProtKB-KW"/>
</dbReference>
<dbReference type="InterPro" id="IPR012327">
    <property type="entry name" value="MeTrfase_D12"/>
</dbReference>
<dbReference type="STRING" id="1210090.GCA_001613185_04696"/>
<name>A0A366DCG5_9NOCA</name>
<dbReference type="InterPro" id="IPR023095">
    <property type="entry name" value="Ade_MeTrfase_dom_2"/>
</dbReference>
<reference evidence="7 8" key="1">
    <citation type="submission" date="2018-06" db="EMBL/GenBank/DDBJ databases">
        <title>Genomic Encyclopedia of Type Strains, Phase IV (KMG-IV): sequencing the most valuable type-strain genomes for metagenomic binning, comparative biology and taxonomic classification.</title>
        <authorList>
            <person name="Goeker M."/>
        </authorList>
    </citation>
    <scope>NUCLEOTIDE SEQUENCE [LARGE SCALE GENOMIC DNA]</scope>
    <source>
        <strain evidence="7 8">DSM 44599</strain>
    </source>
</reference>
<dbReference type="GO" id="GO:0009307">
    <property type="term" value="P:DNA restriction-modification system"/>
    <property type="evidence" value="ECO:0007669"/>
    <property type="project" value="InterPro"/>
</dbReference>
<protein>
    <recommendedName>
        <fullName evidence="2">site-specific DNA-methyltransferase (adenine-specific)</fullName>
        <ecNumber evidence="2">2.1.1.72</ecNumber>
    </recommendedName>
</protein>
<evidence type="ECO:0000256" key="5">
    <source>
        <dbReference type="ARBA" id="ARBA00022691"/>
    </source>
</evidence>
<dbReference type="Proteomes" id="UP000252586">
    <property type="component" value="Unassembled WGS sequence"/>
</dbReference>
<evidence type="ECO:0000256" key="2">
    <source>
        <dbReference type="ARBA" id="ARBA00011900"/>
    </source>
</evidence>
<evidence type="ECO:0000313" key="8">
    <source>
        <dbReference type="Proteomes" id="UP000252586"/>
    </source>
</evidence>
<dbReference type="RefSeq" id="WP_084537920.1">
    <property type="nucleotide sequence ID" value="NZ_QNRE01000010.1"/>
</dbReference>
<comment type="similarity">
    <text evidence="1">Belongs to the N(4)/N(6)-methyltransferase family.</text>
</comment>
<dbReference type="Pfam" id="PF02086">
    <property type="entry name" value="MethyltransfD12"/>
    <property type="match status" value="1"/>
</dbReference>
<keyword evidence="5" id="KW-0949">S-adenosyl-L-methionine</keyword>
<evidence type="ECO:0000256" key="1">
    <source>
        <dbReference type="ARBA" id="ARBA00006594"/>
    </source>
</evidence>
<keyword evidence="3 7" id="KW-0489">Methyltransferase</keyword>
<accession>A0A366DCG5</accession>
<dbReference type="EC" id="2.1.1.72" evidence="2"/>
<keyword evidence="4" id="KW-0808">Transferase</keyword>
<comment type="caution">
    <text evidence="7">The sequence shown here is derived from an EMBL/GenBank/DDBJ whole genome shotgun (WGS) entry which is preliminary data.</text>
</comment>
<dbReference type="Gene3D" id="3.40.50.150">
    <property type="entry name" value="Vaccinia Virus protein VP39"/>
    <property type="match status" value="1"/>
</dbReference>
<dbReference type="Gene3D" id="1.10.1020.10">
    <property type="entry name" value="Adenine-specific Methyltransferase, Domain 2"/>
    <property type="match status" value="1"/>
</dbReference>
<comment type="catalytic activity">
    <reaction evidence="6">
        <text>a 2'-deoxyadenosine in DNA + S-adenosyl-L-methionine = an N(6)-methyl-2'-deoxyadenosine in DNA + S-adenosyl-L-homocysteine + H(+)</text>
        <dbReference type="Rhea" id="RHEA:15197"/>
        <dbReference type="Rhea" id="RHEA-COMP:12418"/>
        <dbReference type="Rhea" id="RHEA-COMP:12419"/>
        <dbReference type="ChEBI" id="CHEBI:15378"/>
        <dbReference type="ChEBI" id="CHEBI:57856"/>
        <dbReference type="ChEBI" id="CHEBI:59789"/>
        <dbReference type="ChEBI" id="CHEBI:90615"/>
        <dbReference type="ChEBI" id="CHEBI:90616"/>
        <dbReference type="EC" id="2.1.1.72"/>
    </reaction>
</comment>
<evidence type="ECO:0000313" key="7">
    <source>
        <dbReference type="EMBL" id="RBO87750.1"/>
    </source>
</evidence>
<evidence type="ECO:0000256" key="3">
    <source>
        <dbReference type="ARBA" id="ARBA00022603"/>
    </source>
</evidence>
<dbReference type="GO" id="GO:0006298">
    <property type="term" value="P:mismatch repair"/>
    <property type="evidence" value="ECO:0007669"/>
    <property type="project" value="TreeGrafter"/>
</dbReference>
<dbReference type="InterPro" id="IPR029063">
    <property type="entry name" value="SAM-dependent_MTases_sf"/>
</dbReference>
<evidence type="ECO:0000256" key="6">
    <source>
        <dbReference type="ARBA" id="ARBA00047942"/>
    </source>
</evidence>
<dbReference type="PANTHER" id="PTHR30481">
    <property type="entry name" value="DNA ADENINE METHYLASE"/>
    <property type="match status" value="1"/>
</dbReference>
<gene>
    <name evidence="7" type="ORF">DFR74_1103</name>
</gene>
<dbReference type="SUPFAM" id="SSF53335">
    <property type="entry name" value="S-adenosyl-L-methionine-dependent methyltransferases"/>
    <property type="match status" value="1"/>
</dbReference>
<dbReference type="PANTHER" id="PTHR30481:SF2">
    <property type="entry name" value="SITE-SPECIFIC DNA-METHYLTRANSFERASE (ADENINE-SPECIFIC)"/>
    <property type="match status" value="1"/>
</dbReference>